<proteinExistence type="predicted"/>
<protein>
    <recommendedName>
        <fullName evidence="1">Endonuclease/exonuclease/phosphatase domain-containing protein</fullName>
    </recommendedName>
</protein>
<evidence type="ECO:0000313" key="3">
    <source>
        <dbReference type="Proteomes" id="UP000178774"/>
    </source>
</evidence>
<dbReference type="AlphaFoldDB" id="A0A1G2HT85"/>
<reference evidence="2 3" key="1">
    <citation type="journal article" date="2016" name="Nat. Commun.">
        <title>Thousands of microbial genomes shed light on interconnected biogeochemical processes in an aquifer system.</title>
        <authorList>
            <person name="Anantharaman K."/>
            <person name="Brown C.T."/>
            <person name="Hug L.A."/>
            <person name="Sharon I."/>
            <person name="Castelle C.J."/>
            <person name="Probst A.J."/>
            <person name="Thomas B.C."/>
            <person name="Singh A."/>
            <person name="Wilkins M.J."/>
            <person name="Karaoz U."/>
            <person name="Brodie E.L."/>
            <person name="Williams K.H."/>
            <person name="Hubbard S.S."/>
            <person name="Banfield J.F."/>
        </authorList>
    </citation>
    <scope>NUCLEOTIDE SEQUENCE [LARGE SCALE GENOMIC DNA]</scope>
</reference>
<dbReference type="SUPFAM" id="SSF56219">
    <property type="entry name" value="DNase I-like"/>
    <property type="match status" value="1"/>
</dbReference>
<gene>
    <name evidence="2" type="ORF">A2822_04415</name>
</gene>
<organism evidence="2 3">
    <name type="scientific">Candidatus Staskawiczbacteria bacterium RIFCSPHIGHO2_01_FULL_41_41</name>
    <dbReference type="NCBI Taxonomy" id="1802203"/>
    <lineage>
        <taxon>Bacteria</taxon>
        <taxon>Candidatus Staskawicziibacteriota</taxon>
    </lineage>
</organism>
<name>A0A1G2HT85_9BACT</name>
<sequence length="268" mass="30694">MIFTLMSYNIERGFHSRNHLLEEQRLQAAQRIVQQVRPDLLALTEACYGGPNSHGIKMDYQQLFYFRHGQFGSYPVIGPRKGDEGGNCLLSQFPMQGEAIQLSYKGAVRGKVQLEDKILTVDVVHPSYSVDDNKKISTLRPLISSRQEPYLLTGDLNTIHPDDKYDWDQLVCDLQSYDPEKAAWIVENWRKAEFVTWLLEQGLEDTFPVAARQSTVPTSYSYGEKIAGVRMDFCFKSNDLKVKEAYVLKNEDTEIASDHYPIVVTFKI</sequence>
<evidence type="ECO:0000259" key="1">
    <source>
        <dbReference type="Pfam" id="PF03372"/>
    </source>
</evidence>
<accession>A0A1G2HT85</accession>
<dbReference type="Gene3D" id="3.60.10.10">
    <property type="entry name" value="Endonuclease/exonuclease/phosphatase"/>
    <property type="match status" value="1"/>
</dbReference>
<dbReference type="Proteomes" id="UP000178774">
    <property type="component" value="Unassembled WGS sequence"/>
</dbReference>
<evidence type="ECO:0000313" key="2">
    <source>
        <dbReference type="EMBL" id="OGZ65756.1"/>
    </source>
</evidence>
<dbReference type="EMBL" id="MHOP01000015">
    <property type="protein sequence ID" value="OGZ65756.1"/>
    <property type="molecule type" value="Genomic_DNA"/>
</dbReference>
<comment type="caution">
    <text evidence="2">The sequence shown here is derived from an EMBL/GenBank/DDBJ whole genome shotgun (WGS) entry which is preliminary data.</text>
</comment>
<feature type="domain" description="Endonuclease/exonuclease/phosphatase" evidence="1">
    <location>
        <begin position="6"/>
        <end position="259"/>
    </location>
</feature>
<dbReference type="GO" id="GO:0003824">
    <property type="term" value="F:catalytic activity"/>
    <property type="evidence" value="ECO:0007669"/>
    <property type="project" value="InterPro"/>
</dbReference>
<dbReference type="Pfam" id="PF03372">
    <property type="entry name" value="Exo_endo_phos"/>
    <property type="match status" value="1"/>
</dbReference>
<dbReference type="InterPro" id="IPR005135">
    <property type="entry name" value="Endo/exonuclease/phosphatase"/>
</dbReference>
<dbReference type="InterPro" id="IPR036691">
    <property type="entry name" value="Endo/exonu/phosph_ase_sf"/>
</dbReference>